<protein>
    <submittedName>
        <fullName evidence="1">Uncharacterized protein</fullName>
    </submittedName>
</protein>
<dbReference type="HOGENOM" id="CLU_1635726_0_0_1"/>
<comment type="caution">
    <text evidence="1">The sequence shown here is derived from an EMBL/GenBank/DDBJ whole genome shotgun (WGS) entry which is preliminary data.</text>
</comment>
<name>K2RPD8_MACPH</name>
<dbReference type="InParanoid" id="K2RPD8"/>
<proteinExistence type="predicted"/>
<evidence type="ECO:0000313" key="2">
    <source>
        <dbReference type="Proteomes" id="UP000007129"/>
    </source>
</evidence>
<dbReference type="AlphaFoldDB" id="K2RPD8"/>
<reference evidence="1 2" key="1">
    <citation type="journal article" date="2012" name="BMC Genomics">
        <title>Tools to kill: Genome of one of the most destructive plant pathogenic fungi Macrophomina phaseolina.</title>
        <authorList>
            <person name="Islam M.S."/>
            <person name="Haque M.S."/>
            <person name="Islam M.M."/>
            <person name="Emdad E.M."/>
            <person name="Halim A."/>
            <person name="Hossen Q.M.M."/>
            <person name="Hossain M.Z."/>
            <person name="Ahmed B."/>
            <person name="Rahim S."/>
            <person name="Rahman M.S."/>
            <person name="Alam M.M."/>
            <person name="Hou S."/>
            <person name="Wan X."/>
            <person name="Saito J.A."/>
            <person name="Alam M."/>
        </authorList>
    </citation>
    <scope>NUCLEOTIDE SEQUENCE [LARGE SCALE GENOMIC DNA]</scope>
    <source>
        <strain evidence="1 2">MS6</strain>
    </source>
</reference>
<organism evidence="1 2">
    <name type="scientific">Macrophomina phaseolina (strain MS6)</name>
    <name type="common">Charcoal rot fungus</name>
    <dbReference type="NCBI Taxonomy" id="1126212"/>
    <lineage>
        <taxon>Eukaryota</taxon>
        <taxon>Fungi</taxon>
        <taxon>Dikarya</taxon>
        <taxon>Ascomycota</taxon>
        <taxon>Pezizomycotina</taxon>
        <taxon>Dothideomycetes</taxon>
        <taxon>Dothideomycetes incertae sedis</taxon>
        <taxon>Botryosphaeriales</taxon>
        <taxon>Botryosphaeriaceae</taxon>
        <taxon>Macrophomina</taxon>
    </lineage>
</organism>
<dbReference type="Proteomes" id="UP000007129">
    <property type="component" value="Unassembled WGS sequence"/>
</dbReference>
<gene>
    <name evidence="1" type="ORF">MPH_08105</name>
</gene>
<dbReference type="EMBL" id="AHHD01000338">
    <property type="protein sequence ID" value="EKG14632.1"/>
    <property type="molecule type" value="Genomic_DNA"/>
</dbReference>
<dbReference type="VEuPathDB" id="FungiDB:MPH_08105"/>
<dbReference type="OrthoDB" id="10625877at2759"/>
<sequence>MGFFAKLFETSWDREMRHTKEKLAAVEGKLTAIDKAYKKASLELDTIKDAQRKSERSEQTLRTLKQQLEADLNAQDRLISMVDKKALERARKYVSLNESFRSWRSLSDLEAEGATRMDAFHQTQAELLGQRAQNIGKKRLAEDILAGLAASKRQKMPYPPLD</sequence>
<evidence type="ECO:0000313" key="1">
    <source>
        <dbReference type="EMBL" id="EKG14632.1"/>
    </source>
</evidence>
<accession>K2RPD8</accession>